<sequence length="584" mass="64976">MKKQIWSLLDALRGSNEPSAFAEQFAACCAWVKLNESKKLSDEHQLFVAGSSVQEQLQKVMDDCVSVQYHAESWSLSDKVIHQLVTSIQDLVRANVICYQDLSTALTKLLEDSGKSSVQLTIPDELTHLGVSLLGEKVESVYCPFIAGYEFANKLPPQSVTEGETLLRSDEFYAEVQNVLLDRNFRVTVTDPIFVPTLIGDGGLKQFQSSIAMPPLGKNYAKLDIHDIWGRFPEKSLMGDVYQLRHMLAHASDCVVGFVTNGFLYRSAAGEKLFKQDVVNRNWLKAVIALPSNLLTSTSIPLSIVIFDKHKTNDSVLFIDASSDHFVDKYSRVRNKLANAEQILSVYNALESSEFSKVCSIAEIEAMDYNLSPSRYVLTNEDMALKQFLEQYPTAKLPELVEIVRPQAVKHDADANAEYIEHNLTSLNTIGQLEGAGKRIMVSTKDVVKAEKQKIQAGDVLVSCRGAVGRVALIDDRIEDNVIASQAFAILRLKPHVNNLSSVALYQYLTSEFGQQQLSSLVTGTTAQMLSAKDLSNMDIPVFSAEKLAELEIVRLKVLEAHKKIVDLQKEIEQINLSWIAQKA</sequence>
<dbReference type="EC" id="2.1.1.72" evidence="3"/>
<dbReference type="Pfam" id="PF02384">
    <property type="entry name" value="N6_Mtase"/>
    <property type="match status" value="1"/>
</dbReference>
<evidence type="ECO:0000259" key="11">
    <source>
        <dbReference type="Pfam" id="PF02384"/>
    </source>
</evidence>
<keyword evidence="7" id="KW-0680">Restriction system</keyword>
<dbReference type="PANTHER" id="PTHR42933">
    <property type="entry name" value="SLR6095 PROTEIN"/>
    <property type="match status" value="1"/>
</dbReference>
<comment type="catalytic activity">
    <reaction evidence="9">
        <text>a 2'-deoxyadenosine in DNA + S-adenosyl-L-methionine = an N(6)-methyl-2'-deoxyadenosine in DNA + S-adenosyl-L-homocysteine + H(+)</text>
        <dbReference type="Rhea" id="RHEA:15197"/>
        <dbReference type="Rhea" id="RHEA-COMP:12418"/>
        <dbReference type="Rhea" id="RHEA-COMP:12419"/>
        <dbReference type="ChEBI" id="CHEBI:15378"/>
        <dbReference type="ChEBI" id="CHEBI:57856"/>
        <dbReference type="ChEBI" id="CHEBI:59789"/>
        <dbReference type="ChEBI" id="CHEBI:90615"/>
        <dbReference type="ChEBI" id="CHEBI:90616"/>
        <dbReference type="EC" id="2.1.1.72"/>
    </reaction>
</comment>
<evidence type="ECO:0000256" key="6">
    <source>
        <dbReference type="ARBA" id="ARBA00022691"/>
    </source>
</evidence>
<comment type="similarity">
    <text evidence="2">Belongs to the type-I restriction system S methylase family.</text>
</comment>
<evidence type="ECO:0000256" key="3">
    <source>
        <dbReference type="ARBA" id="ARBA00011900"/>
    </source>
</evidence>
<organism evidence="12 13">
    <name type="scientific">Vibrio parahaemolyticus</name>
    <dbReference type="NCBI Taxonomy" id="670"/>
    <lineage>
        <taxon>Bacteria</taxon>
        <taxon>Pseudomonadati</taxon>
        <taxon>Pseudomonadota</taxon>
        <taxon>Gammaproteobacteria</taxon>
        <taxon>Vibrionales</taxon>
        <taxon>Vibrionaceae</taxon>
        <taxon>Vibrio</taxon>
    </lineage>
</organism>
<evidence type="ECO:0000256" key="7">
    <source>
        <dbReference type="ARBA" id="ARBA00022747"/>
    </source>
</evidence>
<feature type="domain" description="Type I restriction modification DNA specificity" evidence="10">
    <location>
        <begin position="396"/>
        <end position="572"/>
    </location>
</feature>
<dbReference type="InterPro" id="IPR029063">
    <property type="entry name" value="SAM-dependent_MTases_sf"/>
</dbReference>
<gene>
    <name evidence="12" type="ORF">HKB16_30120</name>
</gene>
<keyword evidence="8" id="KW-0238">DNA-binding</keyword>
<dbReference type="AlphaFoldDB" id="A0A7Y0SP68"/>
<dbReference type="GO" id="GO:0032259">
    <property type="term" value="P:methylation"/>
    <property type="evidence" value="ECO:0007669"/>
    <property type="project" value="UniProtKB-KW"/>
</dbReference>
<dbReference type="InterPro" id="IPR000055">
    <property type="entry name" value="Restrct_endonuc_typeI_TRD"/>
</dbReference>
<dbReference type="RefSeq" id="WP_141179751.1">
    <property type="nucleotide sequence ID" value="NZ_CP041202.1"/>
</dbReference>
<dbReference type="GO" id="GO:0003677">
    <property type="term" value="F:DNA binding"/>
    <property type="evidence" value="ECO:0007669"/>
    <property type="project" value="UniProtKB-KW"/>
</dbReference>
<evidence type="ECO:0000256" key="4">
    <source>
        <dbReference type="ARBA" id="ARBA00022603"/>
    </source>
</evidence>
<proteinExistence type="inferred from homology"/>
<keyword evidence="6" id="KW-0949">S-adenosyl-L-methionine</keyword>
<keyword evidence="5" id="KW-0808">Transferase</keyword>
<comment type="caution">
    <text evidence="12">The sequence shown here is derived from an EMBL/GenBank/DDBJ whole genome shotgun (WGS) entry which is preliminary data.</text>
</comment>
<dbReference type="Gene3D" id="3.40.50.150">
    <property type="entry name" value="Vaccinia Virus protein VP39"/>
    <property type="match status" value="1"/>
</dbReference>
<feature type="domain" description="DNA methylase adenine-specific" evidence="11">
    <location>
        <begin position="204"/>
        <end position="381"/>
    </location>
</feature>
<dbReference type="SUPFAM" id="SSF116734">
    <property type="entry name" value="DNA methylase specificity domain"/>
    <property type="match status" value="1"/>
</dbReference>
<dbReference type="InterPro" id="IPR003356">
    <property type="entry name" value="DNA_methylase_A-5"/>
</dbReference>
<evidence type="ECO:0000256" key="2">
    <source>
        <dbReference type="ARBA" id="ARBA00010923"/>
    </source>
</evidence>
<dbReference type="EMBL" id="JABCLB010002612">
    <property type="protein sequence ID" value="NMU87103.1"/>
    <property type="molecule type" value="Genomic_DNA"/>
</dbReference>
<dbReference type="GO" id="GO:0008170">
    <property type="term" value="F:N-methyltransferase activity"/>
    <property type="evidence" value="ECO:0007669"/>
    <property type="project" value="InterPro"/>
</dbReference>
<evidence type="ECO:0000256" key="1">
    <source>
        <dbReference type="ARBA" id="ARBA00006594"/>
    </source>
</evidence>
<dbReference type="SUPFAM" id="SSF53335">
    <property type="entry name" value="S-adenosyl-L-methionine-dependent methyltransferases"/>
    <property type="match status" value="1"/>
</dbReference>
<dbReference type="GO" id="GO:0009307">
    <property type="term" value="P:DNA restriction-modification system"/>
    <property type="evidence" value="ECO:0007669"/>
    <property type="project" value="UniProtKB-KW"/>
</dbReference>
<accession>A0A7Y0SP68</accession>
<evidence type="ECO:0000256" key="5">
    <source>
        <dbReference type="ARBA" id="ARBA00022679"/>
    </source>
</evidence>
<evidence type="ECO:0000313" key="12">
    <source>
        <dbReference type="EMBL" id="NMU87103.1"/>
    </source>
</evidence>
<evidence type="ECO:0000256" key="9">
    <source>
        <dbReference type="ARBA" id="ARBA00047942"/>
    </source>
</evidence>
<evidence type="ECO:0000313" key="13">
    <source>
        <dbReference type="Proteomes" id="UP000518904"/>
    </source>
</evidence>
<dbReference type="GO" id="GO:0009007">
    <property type="term" value="F:site-specific DNA-methyltransferase (adenine-specific) activity"/>
    <property type="evidence" value="ECO:0007669"/>
    <property type="project" value="UniProtKB-EC"/>
</dbReference>
<dbReference type="InterPro" id="IPR051537">
    <property type="entry name" value="DNA_Adenine_Mtase"/>
</dbReference>
<dbReference type="Pfam" id="PF01420">
    <property type="entry name" value="Methylase_S"/>
    <property type="match status" value="1"/>
</dbReference>
<dbReference type="PANTHER" id="PTHR42933:SF1">
    <property type="entry name" value="SITE-SPECIFIC DNA-METHYLTRANSFERASE (ADENINE-SPECIFIC)"/>
    <property type="match status" value="1"/>
</dbReference>
<comment type="similarity">
    <text evidence="1">Belongs to the N(4)/N(6)-methyltransferase family.</text>
</comment>
<name>A0A7Y0SP68_VIBPH</name>
<dbReference type="InterPro" id="IPR044946">
    <property type="entry name" value="Restrct_endonuc_typeI_TRD_sf"/>
</dbReference>
<reference evidence="12 13" key="1">
    <citation type="submission" date="2020-04" db="EMBL/GenBank/DDBJ databases">
        <title>Whole-genome sequencing of Vibrio spp. from China reveals different genetic environments of blaCTX-M-14 among diverse lineages.</title>
        <authorList>
            <person name="Zheng Z."/>
            <person name="Ye L."/>
            <person name="Chen S."/>
        </authorList>
    </citation>
    <scope>NUCLEOTIDE SEQUENCE [LARGE SCALE GENOMIC DNA]</scope>
    <source>
        <strain evidence="12 13">Vb0551</strain>
    </source>
</reference>
<evidence type="ECO:0000259" key="10">
    <source>
        <dbReference type="Pfam" id="PF01420"/>
    </source>
</evidence>
<dbReference type="Proteomes" id="UP000518904">
    <property type="component" value="Unassembled WGS sequence"/>
</dbReference>
<dbReference type="Gene3D" id="3.90.220.20">
    <property type="entry name" value="DNA methylase specificity domains"/>
    <property type="match status" value="1"/>
</dbReference>
<evidence type="ECO:0000256" key="8">
    <source>
        <dbReference type="ARBA" id="ARBA00023125"/>
    </source>
</evidence>
<protein>
    <recommendedName>
        <fullName evidence="3">site-specific DNA-methyltransferase (adenine-specific)</fullName>
        <ecNumber evidence="3">2.1.1.72</ecNumber>
    </recommendedName>
</protein>
<keyword evidence="4 12" id="KW-0489">Methyltransferase</keyword>